<dbReference type="InterPro" id="IPR001828">
    <property type="entry name" value="ANF_lig-bd_rcpt"/>
</dbReference>
<dbReference type="PIRSF" id="PIRSF037090">
    <property type="entry name" value="Iontro_Glu-like_rcpt_pln"/>
    <property type="match status" value="1"/>
</dbReference>
<dbReference type="STRING" id="3988.B9RXC1"/>
<evidence type="ECO:0000256" key="7">
    <source>
        <dbReference type="ARBA" id="ARBA00023065"/>
    </source>
</evidence>
<dbReference type="AlphaFoldDB" id="B9RXC1"/>
<feature type="transmembrane region" description="Helical" evidence="15">
    <location>
        <begin position="583"/>
        <end position="603"/>
    </location>
</feature>
<dbReference type="PANTHER" id="PTHR34836">
    <property type="entry name" value="OS06G0188250 PROTEIN"/>
    <property type="match status" value="1"/>
</dbReference>
<keyword evidence="11 13" id="KW-1071">Ligand-gated ion channel</keyword>
<evidence type="ECO:0000256" key="4">
    <source>
        <dbReference type="ARBA" id="ARBA00022692"/>
    </source>
</evidence>
<comment type="subcellular location">
    <subcellularLocation>
        <location evidence="1">Membrane</location>
        <topology evidence="1">Multi-pass membrane protein</topology>
    </subcellularLocation>
</comment>
<dbReference type="Gene3D" id="1.10.287.70">
    <property type="match status" value="1"/>
</dbReference>
<keyword evidence="4 15" id="KW-0812">Transmembrane</keyword>
<dbReference type="PANTHER" id="PTHR34836:SF9">
    <property type="entry name" value="RECEPTOR LIGAND BINDING REGION DOMAIN-CONTAINING PROTEIN"/>
    <property type="match status" value="1"/>
</dbReference>
<dbReference type="InterPro" id="IPR044440">
    <property type="entry name" value="GABAb_receptor_plant_PBP1"/>
</dbReference>
<evidence type="ECO:0000256" key="13">
    <source>
        <dbReference type="PIRNR" id="PIRNR037090"/>
    </source>
</evidence>
<evidence type="ECO:0000256" key="14">
    <source>
        <dbReference type="PIRSR" id="PIRSR037090-50"/>
    </source>
</evidence>
<keyword evidence="6 15" id="KW-1133">Transmembrane helix</keyword>
<feature type="disulfide bond" evidence="14">
    <location>
        <begin position="712"/>
        <end position="768"/>
    </location>
</feature>
<feature type="transmembrane region" description="Helical" evidence="15">
    <location>
        <begin position="615"/>
        <end position="634"/>
    </location>
</feature>
<keyword evidence="19" id="KW-1185">Reference proteome</keyword>
<keyword evidence="3 13" id="KW-0813">Transport</keyword>
<dbReference type="KEGG" id="rcu:8277929"/>
<dbReference type="SUPFAM" id="SSF53822">
    <property type="entry name" value="Periplasmic binding protein-like I"/>
    <property type="match status" value="1"/>
</dbReference>
<dbReference type="InterPro" id="IPR001320">
    <property type="entry name" value="Iontro_rcpt_C"/>
</dbReference>
<dbReference type="eggNOG" id="KOG1052">
    <property type="taxonomic scope" value="Eukaryota"/>
</dbReference>
<dbReference type="FunFam" id="1.10.287.70:FF:000172">
    <property type="entry name" value="Glutamate receptor"/>
    <property type="match status" value="1"/>
</dbReference>
<reference evidence="19" key="1">
    <citation type="journal article" date="2010" name="Nat. Biotechnol.">
        <title>Draft genome sequence of the oilseed species Ricinus communis.</title>
        <authorList>
            <person name="Chan A.P."/>
            <person name="Crabtree J."/>
            <person name="Zhao Q."/>
            <person name="Lorenzi H."/>
            <person name="Orvis J."/>
            <person name="Puiu D."/>
            <person name="Melake-Berhan A."/>
            <person name="Jones K.M."/>
            <person name="Redman J."/>
            <person name="Chen G."/>
            <person name="Cahoon E.B."/>
            <person name="Gedil M."/>
            <person name="Stanke M."/>
            <person name="Haas B.J."/>
            <person name="Wortman J.R."/>
            <person name="Fraser-Liggett C.M."/>
            <person name="Ravel J."/>
            <person name="Rabinowicz P.D."/>
        </authorList>
    </citation>
    <scope>NUCLEOTIDE SEQUENCE [LARGE SCALE GENOMIC DNA]</scope>
    <source>
        <strain evidence="19">cv. Hale</strain>
    </source>
</reference>
<evidence type="ECO:0000256" key="2">
    <source>
        <dbReference type="ARBA" id="ARBA00008685"/>
    </source>
</evidence>
<dbReference type="InterPro" id="IPR028082">
    <property type="entry name" value="Peripla_BP_I"/>
</dbReference>
<dbReference type="SMART" id="SM00079">
    <property type="entry name" value="PBPe"/>
    <property type="match status" value="1"/>
</dbReference>
<feature type="transmembrane region" description="Helical" evidence="15">
    <location>
        <begin position="787"/>
        <end position="805"/>
    </location>
</feature>
<feature type="chain" id="PRO_5002891044" description="Glutamate receptor" evidence="16">
    <location>
        <begin position="20"/>
        <end position="862"/>
    </location>
</feature>
<dbReference type="GO" id="GO:0015276">
    <property type="term" value="F:ligand-gated monoatomic ion channel activity"/>
    <property type="evidence" value="ECO:0000318"/>
    <property type="project" value="GO_Central"/>
</dbReference>
<keyword evidence="7 13" id="KW-0406">Ion transport</keyword>
<dbReference type="OMA" id="WATELWP"/>
<dbReference type="InterPro" id="IPR017103">
    <property type="entry name" value="Iontropic_Glu_rcpt_pln"/>
</dbReference>
<organism evidence="18 19">
    <name type="scientific">Ricinus communis</name>
    <name type="common">Castor bean</name>
    <dbReference type="NCBI Taxonomy" id="3988"/>
    <lineage>
        <taxon>Eukaryota</taxon>
        <taxon>Viridiplantae</taxon>
        <taxon>Streptophyta</taxon>
        <taxon>Embryophyta</taxon>
        <taxon>Tracheophyta</taxon>
        <taxon>Spermatophyta</taxon>
        <taxon>Magnoliopsida</taxon>
        <taxon>eudicotyledons</taxon>
        <taxon>Gunneridae</taxon>
        <taxon>Pentapetalae</taxon>
        <taxon>rosids</taxon>
        <taxon>fabids</taxon>
        <taxon>Malpighiales</taxon>
        <taxon>Euphorbiaceae</taxon>
        <taxon>Acalyphoideae</taxon>
        <taxon>Acalypheae</taxon>
        <taxon>Ricinus</taxon>
    </lineage>
</organism>
<keyword evidence="14" id="KW-1015">Disulfide bond</keyword>
<sequence>MDIIQLVLFSLLGSLLVDGSTKANGNKHVKTIIGAIVDERSRIGKEERIAMEIAVDDFNSTSNQSFILHIKDSRGEPFNAALAAQDLINTQEVQVILGPQTWEEVSLVADISSQNSVPLLSFADNIPKRGAERWPFLLQASPNKYAQMKAVAAIVQSWNWFRVTVLYEDSMVDGVIPHLYDALRDVGAEISRVIALSPFDSSSSSSLSEDLEGLKQEDCRVFVVHASLSLAVRLYERAKEMNMMEEDYVWITTDPFTSLVHSINSSIISSMQGIVGVKSYLPEAGQYFQDFYNRFRSRFNRQYPEENNSDPGIFAVQAYDAIRMVALATHEGNYRGKDLLERVLLTDFHGLSGKVQFINMKAAPAYRFQIINVVGKLSYRELGFWSNGLGFSKTIDDGATRSSSMDDLGPVIWPGGSRHTPRGWSLPTSSNPLKIGVPAGSGYKEYVKVENSLGNKPSFTGFAIEVFEETLKRLPFNLPYNFIPFNGTYNELVEQIHLKEFDAVVGDVAIVSNRYQHAEFTHPYTETGLVKIIPTRPTSCSAWLFLKPFTKLMWVLIAAINIYNGFVVWLIERNHCPELKGSIANQIGVLFWLSFTTLFSLHGEKLHSNLSRMSMVTWLFMALVITQTYTANLASVLTVRRLEPDAVNANAMVGYCRGSFVQRYLVEVLNYQPQRLKNYTTIEEYGQALKSKEIAAAYLEAPLANLFLAKYCKGFAKVGPTYKVGGFGFAFRRGSPLLASMNKALLEVSESGKLLELEDGIIVSNDQCKDMELEDENPSLGPGCFRVLFIITGGTSSIALLLLILHKVDSVFKHTSMWKFMWDVLKHLSFPRNRFVRKVSDSEIHGNTFSNTSNTQSGIQIC</sequence>
<feature type="transmembrane region" description="Helical" evidence="15">
    <location>
        <begin position="552"/>
        <end position="571"/>
    </location>
</feature>
<evidence type="ECO:0000256" key="11">
    <source>
        <dbReference type="ARBA" id="ARBA00023286"/>
    </source>
</evidence>
<evidence type="ECO:0000259" key="17">
    <source>
        <dbReference type="SMART" id="SM00079"/>
    </source>
</evidence>
<dbReference type="InterPro" id="IPR015683">
    <property type="entry name" value="Ionotropic_Glu_rcpt"/>
</dbReference>
<dbReference type="Pfam" id="PF01094">
    <property type="entry name" value="ANF_receptor"/>
    <property type="match status" value="1"/>
</dbReference>
<feature type="domain" description="Ionotropic glutamate receptor C-terminal" evidence="17">
    <location>
        <begin position="434"/>
        <end position="760"/>
    </location>
</feature>
<evidence type="ECO:0000256" key="16">
    <source>
        <dbReference type="SAM" id="SignalP"/>
    </source>
</evidence>
<gene>
    <name evidence="18" type="ORF">RCOM_1744280</name>
</gene>
<dbReference type="GO" id="GO:0005886">
    <property type="term" value="C:plasma membrane"/>
    <property type="evidence" value="ECO:0000318"/>
    <property type="project" value="GO_Central"/>
</dbReference>
<keyword evidence="8 13" id="KW-0472">Membrane</keyword>
<evidence type="ECO:0000256" key="9">
    <source>
        <dbReference type="ARBA" id="ARBA00023170"/>
    </source>
</evidence>
<evidence type="ECO:0000313" key="18">
    <source>
        <dbReference type="EMBL" id="EEF44026.1"/>
    </source>
</evidence>
<evidence type="ECO:0000256" key="1">
    <source>
        <dbReference type="ARBA" id="ARBA00004141"/>
    </source>
</evidence>
<evidence type="ECO:0000256" key="12">
    <source>
        <dbReference type="ARBA" id="ARBA00023303"/>
    </source>
</evidence>
<protein>
    <recommendedName>
        <fullName evidence="13">Glutamate receptor</fullName>
    </recommendedName>
</protein>
<evidence type="ECO:0000256" key="15">
    <source>
        <dbReference type="SAM" id="Phobius"/>
    </source>
</evidence>
<keyword evidence="9 13" id="KW-0675">Receptor</keyword>
<keyword evidence="12 13" id="KW-0407">Ion channel</keyword>
<comment type="function">
    <text evidence="13">Glutamate-gated receptor that probably acts as non-selective cation channel.</text>
</comment>
<dbReference type="OrthoDB" id="5984008at2759"/>
<dbReference type="InParanoid" id="B9RXC1"/>
<dbReference type="CDD" id="cd19990">
    <property type="entry name" value="PBP1_GABAb_receptor_plant"/>
    <property type="match status" value="1"/>
</dbReference>
<evidence type="ECO:0000256" key="3">
    <source>
        <dbReference type="ARBA" id="ARBA00022448"/>
    </source>
</evidence>
<name>B9RXC1_RICCO</name>
<dbReference type="GO" id="GO:0038023">
    <property type="term" value="F:signaling receptor activity"/>
    <property type="evidence" value="ECO:0000318"/>
    <property type="project" value="GO_Central"/>
</dbReference>
<dbReference type="Gene3D" id="3.40.50.2300">
    <property type="match status" value="2"/>
</dbReference>
<accession>B9RXC1</accession>
<proteinExistence type="inferred from homology"/>
<evidence type="ECO:0000256" key="6">
    <source>
        <dbReference type="ARBA" id="ARBA00022989"/>
    </source>
</evidence>
<dbReference type="CDD" id="cd13686">
    <property type="entry name" value="GluR_Plant"/>
    <property type="match status" value="1"/>
</dbReference>
<dbReference type="Proteomes" id="UP000008311">
    <property type="component" value="Unassembled WGS sequence"/>
</dbReference>
<comment type="similarity">
    <text evidence="2 13">Belongs to the glutamate-gated ion channel (TC 1.A.10.1) family.</text>
</comment>
<evidence type="ECO:0000256" key="5">
    <source>
        <dbReference type="ARBA" id="ARBA00022729"/>
    </source>
</evidence>
<dbReference type="Gene3D" id="3.40.190.10">
    <property type="entry name" value="Periplasmic binding protein-like II"/>
    <property type="match status" value="1"/>
</dbReference>
<keyword evidence="10" id="KW-0325">Glycoprotein</keyword>
<evidence type="ECO:0000256" key="10">
    <source>
        <dbReference type="ARBA" id="ARBA00023180"/>
    </source>
</evidence>
<dbReference type="EMBL" id="EQ973827">
    <property type="protein sequence ID" value="EEF44026.1"/>
    <property type="molecule type" value="Genomic_DNA"/>
</dbReference>
<dbReference type="FunFam" id="3.40.50.2300:FF:000188">
    <property type="entry name" value="Glutamate receptor"/>
    <property type="match status" value="1"/>
</dbReference>
<keyword evidence="5 16" id="KW-0732">Signal</keyword>
<dbReference type="FunFam" id="3.40.190.10:FF:000054">
    <property type="entry name" value="Glutamate receptor"/>
    <property type="match status" value="1"/>
</dbReference>
<evidence type="ECO:0000256" key="8">
    <source>
        <dbReference type="ARBA" id="ARBA00023136"/>
    </source>
</evidence>
<dbReference type="SUPFAM" id="SSF53850">
    <property type="entry name" value="Periplasmic binding protein-like II"/>
    <property type="match status" value="1"/>
</dbReference>
<dbReference type="Pfam" id="PF00060">
    <property type="entry name" value="Lig_chan"/>
    <property type="match status" value="1"/>
</dbReference>
<feature type="signal peptide" evidence="16">
    <location>
        <begin position="1"/>
        <end position="19"/>
    </location>
</feature>
<evidence type="ECO:0000313" key="19">
    <source>
        <dbReference type="Proteomes" id="UP000008311"/>
    </source>
</evidence>